<sequence>MPGSNQEPELPAKFEKLAQLTSAERRILENEKTWRSRFPSKGASIAAMRMSEPEYYLTLAAAIAKPRAELEEPELVRRIRHLREERARERGTLR</sequence>
<evidence type="ECO:0000313" key="2">
    <source>
        <dbReference type="Proteomes" id="UP000009888"/>
    </source>
</evidence>
<proteinExistence type="predicted"/>
<dbReference type="PATRIC" id="fig|883066.3.peg.1103"/>
<organism evidence="1 2">
    <name type="scientific">Actinobaculum massiliense ACS-171-V-Col2</name>
    <dbReference type="NCBI Taxonomy" id="883066"/>
    <lineage>
        <taxon>Bacteria</taxon>
        <taxon>Bacillati</taxon>
        <taxon>Actinomycetota</taxon>
        <taxon>Actinomycetes</taxon>
        <taxon>Actinomycetales</taxon>
        <taxon>Actinomycetaceae</taxon>
        <taxon>Actinobaculum</taxon>
    </lineage>
</organism>
<gene>
    <name evidence="1" type="ORF">HMPREF9233_01053</name>
</gene>
<keyword evidence="2" id="KW-1185">Reference proteome</keyword>
<evidence type="ECO:0008006" key="3">
    <source>
        <dbReference type="Google" id="ProtNLM"/>
    </source>
</evidence>
<dbReference type="Pfam" id="PF11662">
    <property type="entry name" value="DUF3263"/>
    <property type="match status" value="1"/>
</dbReference>
<reference evidence="1 2" key="1">
    <citation type="submission" date="2012-09" db="EMBL/GenBank/DDBJ databases">
        <title>The Genome Sequence of Actinobaculum massiliae ACS-171-V-COL2.</title>
        <authorList>
            <consortium name="The Broad Institute Genome Sequencing Platform"/>
            <person name="Earl A."/>
            <person name="Ward D."/>
            <person name="Feldgarden M."/>
            <person name="Gevers D."/>
            <person name="Saerens B."/>
            <person name="Vaneechoutte M."/>
            <person name="Walker B."/>
            <person name="Young S.K."/>
            <person name="Zeng Q."/>
            <person name="Gargeya S."/>
            <person name="Fitzgerald M."/>
            <person name="Haas B."/>
            <person name="Abouelleil A."/>
            <person name="Alvarado L."/>
            <person name="Arachchi H.M."/>
            <person name="Berlin A."/>
            <person name="Chapman S.B."/>
            <person name="Goldberg J."/>
            <person name="Griggs A."/>
            <person name="Gujja S."/>
            <person name="Hansen M."/>
            <person name="Howarth C."/>
            <person name="Imamovic A."/>
            <person name="Larimer J."/>
            <person name="McCowen C."/>
            <person name="Montmayeur A."/>
            <person name="Murphy C."/>
            <person name="Neiman D."/>
            <person name="Pearson M."/>
            <person name="Priest M."/>
            <person name="Roberts A."/>
            <person name="Saif S."/>
            <person name="Shea T."/>
            <person name="Sisk P."/>
            <person name="Sykes S."/>
            <person name="Wortman J."/>
            <person name="Nusbaum C."/>
            <person name="Birren B."/>
        </authorList>
    </citation>
    <scope>NUCLEOTIDE SEQUENCE [LARGE SCALE GENOMIC DNA]</scope>
    <source>
        <strain evidence="2">ACS-171-V-Col2</strain>
    </source>
</reference>
<dbReference type="STRING" id="202789.GCA_001457435_01064"/>
<dbReference type="InterPro" id="IPR021678">
    <property type="entry name" value="DUF3263"/>
</dbReference>
<dbReference type="EMBL" id="AGWL01000005">
    <property type="protein sequence ID" value="EKU95292.1"/>
    <property type="molecule type" value="Genomic_DNA"/>
</dbReference>
<dbReference type="RefSeq" id="WP_007001259.1">
    <property type="nucleotide sequence ID" value="NZ_JH992955.1"/>
</dbReference>
<name>K9EWD2_9ACTO</name>
<evidence type="ECO:0000313" key="1">
    <source>
        <dbReference type="EMBL" id="EKU95292.1"/>
    </source>
</evidence>
<comment type="caution">
    <text evidence="1">The sequence shown here is derived from an EMBL/GenBank/DDBJ whole genome shotgun (WGS) entry which is preliminary data.</text>
</comment>
<protein>
    <recommendedName>
        <fullName evidence="3">DUF3263 domain-containing protein</fullName>
    </recommendedName>
</protein>
<dbReference type="Proteomes" id="UP000009888">
    <property type="component" value="Unassembled WGS sequence"/>
</dbReference>
<dbReference type="HOGENOM" id="CLU_2379774_0_0_11"/>
<dbReference type="AlphaFoldDB" id="K9EWD2"/>
<accession>K9EWD2</accession>